<sequence>MISTAQLSALFVEVADTLVDDFDLVDFLHTLTDHAADVSGADAVGLLLADHNRVLRFMAASNHTGKMLELFQLQNSEGPCLDCFTTGRPVVNAELDDAGERWPRFAPAAVAGGLRSVHAFPLRLREQTIGALNLFSRAESRFADDDVRVVQALADVATIAILQERSILRAEMLTEQLQGALNSRVVIEQAKGAIAQQQGIAPEEAFELMRAEARSTRRRLAEVAEDVLAGIDRRPSAPGRRDT</sequence>
<dbReference type="InterPro" id="IPR012074">
    <property type="entry name" value="GAF_ANTAR"/>
</dbReference>
<dbReference type="RefSeq" id="WP_175539701.1">
    <property type="nucleotide sequence ID" value="NZ_FNRT01000002.1"/>
</dbReference>
<dbReference type="GO" id="GO:0016301">
    <property type="term" value="F:kinase activity"/>
    <property type="evidence" value="ECO:0007669"/>
    <property type="project" value="UniProtKB-KW"/>
</dbReference>
<evidence type="ECO:0000313" key="6">
    <source>
        <dbReference type="EMBL" id="SEC91066.1"/>
    </source>
</evidence>
<gene>
    <name evidence="6" type="ORF">SAMN04489844_3236</name>
</gene>
<dbReference type="GO" id="GO:0003723">
    <property type="term" value="F:RNA binding"/>
    <property type="evidence" value="ECO:0007669"/>
    <property type="project" value="InterPro"/>
</dbReference>
<dbReference type="PROSITE" id="PS50921">
    <property type="entry name" value="ANTAR"/>
    <property type="match status" value="1"/>
</dbReference>
<accession>A0A1H4WCL0</accession>
<keyword evidence="2" id="KW-0418">Kinase</keyword>
<dbReference type="PIRSF" id="PIRSF036625">
    <property type="entry name" value="GAF_ANTAR"/>
    <property type="match status" value="1"/>
</dbReference>
<dbReference type="SMART" id="SM00065">
    <property type="entry name" value="GAF"/>
    <property type="match status" value="1"/>
</dbReference>
<protein>
    <submittedName>
        <fullName evidence="6">GAF domain-containing protein</fullName>
    </submittedName>
</protein>
<evidence type="ECO:0000313" key="7">
    <source>
        <dbReference type="Proteomes" id="UP000198742"/>
    </source>
</evidence>
<keyword evidence="4" id="KW-0804">Transcription</keyword>
<dbReference type="InterPro" id="IPR003018">
    <property type="entry name" value="GAF"/>
</dbReference>
<feature type="domain" description="ANTAR" evidence="5">
    <location>
        <begin position="167"/>
        <end position="228"/>
    </location>
</feature>
<keyword evidence="7" id="KW-1185">Reference proteome</keyword>
<dbReference type="InterPro" id="IPR036388">
    <property type="entry name" value="WH-like_DNA-bd_sf"/>
</dbReference>
<dbReference type="SUPFAM" id="SSF55781">
    <property type="entry name" value="GAF domain-like"/>
    <property type="match status" value="1"/>
</dbReference>
<keyword evidence="3" id="KW-0805">Transcription regulation</keyword>
<evidence type="ECO:0000256" key="4">
    <source>
        <dbReference type="ARBA" id="ARBA00023163"/>
    </source>
</evidence>
<evidence type="ECO:0000256" key="3">
    <source>
        <dbReference type="ARBA" id="ARBA00023015"/>
    </source>
</evidence>
<dbReference type="Pfam" id="PF13185">
    <property type="entry name" value="GAF_2"/>
    <property type="match status" value="1"/>
</dbReference>
<name>A0A1H4WCL0_9ACTN</name>
<proteinExistence type="predicted"/>
<dbReference type="Gene3D" id="3.30.450.40">
    <property type="match status" value="1"/>
</dbReference>
<dbReference type="InterPro" id="IPR011006">
    <property type="entry name" value="CheY-like_superfamily"/>
</dbReference>
<evidence type="ECO:0000256" key="1">
    <source>
        <dbReference type="ARBA" id="ARBA00022679"/>
    </source>
</evidence>
<reference evidence="7" key="1">
    <citation type="submission" date="2016-10" db="EMBL/GenBank/DDBJ databases">
        <authorList>
            <person name="Varghese N."/>
            <person name="Submissions S."/>
        </authorList>
    </citation>
    <scope>NUCLEOTIDE SEQUENCE [LARGE SCALE GENOMIC DNA]</scope>
    <source>
        <strain evidence="7">DSM 22017</strain>
    </source>
</reference>
<dbReference type="InterPro" id="IPR029016">
    <property type="entry name" value="GAF-like_dom_sf"/>
</dbReference>
<keyword evidence="1" id="KW-0808">Transferase</keyword>
<evidence type="ECO:0000259" key="5">
    <source>
        <dbReference type="PROSITE" id="PS50921"/>
    </source>
</evidence>
<dbReference type="SMART" id="SM01012">
    <property type="entry name" value="ANTAR"/>
    <property type="match status" value="1"/>
</dbReference>
<evidence type="ECO:0000256" key="2">
    <source>
        <dbReference type="ARBA" id="ARBA00022777"/>
    </source>
</evidence>
<organism evidence="6 7">
    <name type="scientific">Nocardioides exalbidus</name>
    <dbReference type="NCBI Taxonomy" id="402596"/>
    <lineage>
        <taxon>Bacteria</taxon>
        <taxon>Bacillati</taxon>
        <taxon>Actinomycetota</taxon>
        <taxon>Actinomycetes</taxon>
        <taxon>Propionibacteriales</taxon>
        <taxon>Nocardioidaceae</taxon>
        <taxon>Nocardioides</taxon>
    </lineage>
</organism>
<dbReference type="STRING" id="402596.SAMN04489844_3236"/>
<dbReference type="AlphaFoldDB" id="A0A1H4WCL0"/>
<dbReference type="Gene3D" id="1.10.10.10">
    <property type="entry name" value="Winged helix-like DNA-binding domain superfamily/Winged helix DNA-binding domain"/>
    <property type="match status" value="1"/>
</dbReference>
<dbReference type="EMBL" id="FNRT01000002">
    <property type="protein sequence ID" value="SEC91066.1"/>
    <property type="molecule type" value="Genomic_DNA"/>
</dbReference>
<dbReference type="Proteomes" id="UP000198742">
    <property type="component" value="Unassembled WGS sequence"/>
</dbReference>
<dbReference type="SUPFAM" id="SSF52172">
    <property type="entry name" value="CheY-like"/>
    <property type="match status" value="1"/>
</dbReference>
<dbReference type="InterPro" id="IPR005561">
    <property type="entry name" value="ANTAR"/>
</dbReference>
<dbReference type="Pfam" id="PF03861">
    <property type="entry name" value="ANTAR"/>
    <property type="match status" value="1"/>
</dbReference>